<gene>
    <name evidence="2" type="ORF">SDC9_101305</name>
</gene>
<organism evidence="2">
    <name type="scientific">bioreactor metagenome</name>
    <dbReference type="NCBI Taxonomy" id="1076179"/>
    <lineage>
        <taxon>unclassified sequences</taxon>
        <taxon>metagenomes</taxon>
        <taxon>ecological metagenomes</taxon>
    </lineage>
</organism>
<protein>
    <submittedName>
        <fullName evidence="2">Uncharacterized protein</fullName>
    </submittedName>
</protein>
<dbReference type="AlphaFoldDB" id="A0A645ANA7"/>
<accession>A0A645ANA7</accession>
<dbReference type="EMBL" id="VSSQ01014844">
    <property type="protein sequence ID" value="MPM54527.1"/>
    <property type="molecule type" value="Genomic_DNA"/>
</dbReference>
<reference evidence="2" key="1">
    <citation type="submission" date="2019-08" db="EMBL/GenBank/DDBJ databases">
        <authorList>
            <person name="Kucharzyk K."/>
            <person name="Murdoch R.W."/>
            <person name="Higgins S."/>
            <person name="Loffler F."/>
        </authorList>
    </citation>
    <scope>NUCLEOTIDE SEQUENCE</scope>
</reference>
<name>A0A645ANA7_9ZZZZ</name>
<evidence type="ECO:0000313" key="2">
    <source>
        <dbReference type="EMBL" id="MPM54527.1"/>
    </source>
</evidence>
<sequence>MQAGEAQFVESLVGGTLAAEFGRQVGQFLGVAALDDPLGAQRRQTGADVDLRRRVGIRAGTIINVDRRILLAAEAGRRIGLRDFAHRHPEVRPRAFDVNLARIRQRLDGGLVHVGVGGEEGVFGVHECSVRMFSGVRRARSDLVPVTDSFPYVGMTRSGSKGISQPSAVRVDTPNESGARYWKHRQNARKHGRGSRFPESGRNKFDKPVKIRRKPTGNNPCV</sequence>
<comment type="caution">
    <text evidence="2">The sequence shown here is derived from an EMBL/GenBank/DDBJ whole genome shotgun (WGS) entry which is preliminary data.</text>
</comment>
<feature type="compositionally biased region" description="Basic residues" evidence="1">
    <location>
        <begin position="181"/>
        <end position="194"/>
    </location>
</feature>
<evidence type="ECO:0000256" key="1">
    <source>
        <dbReference type="SAM" id="MobiDB-lite"/>
    </source>
</evidence>
<feature type="region of interest" description="Disordered" evidence="1">
    <location>
        <begin position="157"/>
        <end position="222"/>
    </location>
</feature>
<feature type="compositionally biased region" description="Basic and acidic residues" evidence="1">
    <location>
        <begin position="199"/>
        <end position="209"/>
    </location>
</feature>
<proteinExistence type="predicted"/>
<feature type="compositionally biased region" description="Polar residues" evidence="1">
    <location>
        <begin position="157"/>
        <end position="167"/>
    </location>
</feature>